<evidence type="ECO:0000256" key="4">
    <source>
        <dbReference type="ARBA" id="ARBA00022777"/>
    </source>
</evidence>
<evidence type="ECO:0000313" key="9">
    <source>
        <dbReference type="EMBL" id="CAH8313194.1"/>
    </source>
</evidence>
<feature type="compositionally biased region" description="Gly residues" evidence="7">
    <location>
        <begin position="530"/>
        <end position="540"/>
    </location>
</feature>
<dbReference type="Proteomes" id="UP001642260">
    <property type="component" value="Unassembled WGS sequence"/>
</dbReference>
<dbReference type="Gene3D" id="3.30.200.20">
    <property type="entry name" value="Phosphorylase Kinase, domain 1"/>
    <property type="match status" value="1"/>
</dbReference>
<dbReference type="SMART" id="SM00220">
    <property type="entry name" value="S_TKc"/>
    <property type="match status" value="1"/>
</dbReference>
<feature type="region of interest" description="Disordered" evidence="7">
    <location>
        <begin position="384"/>
        <end position="557"/>
    </location>
</feature>
<reference evidence="9 10" key="1">
    <citation type="submission" date="2022-03" db="EMBL/GenBank/DDBJ databases">
        <authorList>
            <person name="Macdonald S."/>
            <person name="Ahmed S."/>
            <person name="Newling K."/>
        </authorList>
    </citation>
    <scope>NUCLEOTIDE SEQUENCE [LARGE SCALE GENOMIC DNA]</scope>
</reference>
<keyword evidence="5 6" id="KW-0067">ATP-binding</keyword>
<accession>A0ABC8J6C6</accession>
<feature type="compositionally biased region" description="Gly residues" evidence="7">
    <location>
        <begin position="508"/>
        <end position="523"/>
    </location>
</feature>
<dbReference type="InterPro" id="IPR008271">
    <property type="entry name" value="Ser/Thr_kinase_AS"/>
</dbReference>
<feature type="binding site" evidence="6">
    <location>
        <position position="55"/>
    </location>
    <ligand>
        <name>ATP</name>
        <dbReference type="ChEBI" id="CHEBI:30616"/>
    </ligand>
</feature>
<protein>
    <recommendedName>
        <fullName evidence="8">Protein kinase domain-containing protein</fullName>
    </recommendedName>
</protein>
<keyword evidence="2" id="KW-0808">Transferase</keyword>
<feature type="compositionally biased region" description="Low complexity" evidence="7">
    <location>
        <begin position="486"/>
        <end position="507"/>
    </location>
</feature>
<dbReference type="PROSITE" id="PS00107">
    <property type="entry name" value="PROTEIN_KINASE_ATP"/>
    <property type="match status" value="1"/>
</dbReference>
<evidence type="ECO:0000313" key="10">
    <source>
        <dbReference type="Proteomes" id="UP001642260"/>
    </source>
</evidence>
<dbReference type="FunFam" id="3.30.200.20:FF:000272">
    <property type="entry name" value="Cyclin-dependent kinase C-2"/>
    <property type="match status" value="1"/>
</dbReference>
<feature type="compositionally biased region" description="Polar residues" evidence="7">
    <location>
        <begin position="543"/>
        <end position="557"/>
    </location>
</feature>
<evidence type="ECO:0000256" key="1">
    <source>
        <dbReference type="ARBA" id="ARBA00006485"/>
    </source>
</evidence>
<evidence type="ECO:0000256" key="7">
    <source>
        <dbReference type="SAM" id="MobiDB-lite"/>
    </source>
</evidence>
<name>A0ABC8J6C6_ERUVS</name>
<dbReference type="InterPro" id="IPR011009">
    <property type="entry name" value="Kinase-like_dom_sf"/>
</dbReference>
<dbReference type="PROSITE" id="PS00108">
    <property type="entry name" value="PROTEIN_KINASE_ST"/>
    <property type="match status" value="1"/>
</dbReference>
<keyword evidence="3 6" id="KW-0547">Nucleotide-binding</keyword>
<evidence type="ECO:0000259" key="8">
    <source>
        <dbReference type="PROSITE" id="PS50011"/>
    </source>
</evidence>
<dbReference type="SUPFAM" id="SSF56112">
    <property type="entry name" value="Protein kinase-like (PK-like)"/>
    <property type="match status" value="1"/>
</dbReference>
<comment type="similarity">
    <text evidence="1">Belongs to the protein kinase superfamily. CMGC Ser/Thr protein kinase family. CDC2/CDKX subfamily.</text>
</comment>
<feature type="domain" description="Protein kinase" evidence="8">
    <location>
        <begin position="26"/>
        <end position="373"/>
    </location>
</feature>
<dbReference type="PANTHER" id="PTHR24056:SF507">
    <property type="entry name" value="CYCLIN-DEPENDENT KINASE C-2"/>
    <property type="match status" value="1"/>
</dbReference>
<dbReference type="PANTHER" id="PTHR24056">
    <property type="entry name" value="CELL DIVISION PROTEIN KINASE"/>
    <property type="match status" value="1"/>
</dbReference>
<dbReference type="PROSITE" id="PS50011">
    <property type="entry name" value="PROTEIN_KINASE_DOM"/>
    <property type="match status" value="1"/>
</dbReference>
<dbReference type="Pfam" id="PF00069">
    <property type="entry name" value="Pkinase"/>
    <property type="match status" value="2"/>
</dbReference>
<dbReference type="Gene3D" id="1.10.510.10">
    <property type="entry name" value="Transferase(Phosphotransferase) domain 1"/>
    <property type="match status" value="1"/>
</dbReference>
<dbReference type="GO" id="GO:0016301">
    <property type="term" value="F:kinase activity"/>
    <property type="evidence" value="ECO:0007669"/>
    <property type="project" value="UniProtKB-KW"/>
</dbReference>
<gene>
    <name evidence="9" type="ORF">ERUC_LOCUS6618</name>
</gene>
<proteinExistence type="inferred from homology"/>
<dbReference type="InterPro" id="IPR017441">
    <property type="entry name" value="Protein_kinase_ATP_BS"/>
</dbReference>
<evidence type="ECO:0000256" key="3">
    <source>
        <dbReference type="ARBA" id="ARBA00022741"/>
    </source>
</evidence>
<keyword evidence="4" id="KW-0418">Kinase</keyword>
<dbReference type="InterPro" id="IPR050108">
    <property type="entry name" value="CDK"/>
</dbReference>
<evidence type="ECO:0000256" key="6">
    <source>
        <dbReference type="PROSITE-ProRule" id="PRU10141"/>
    </source>
</evidence>
<evidence type="ECO:0000256" key="2">
    <source>
        <dbReference type="ARBA" id="ARBA00022679"/>
    </source>
</evidence>
<keyword evidence="10" id="KW-1185">Reference proteome</keyword>
<comment type="caution">
    <text evidence="9">The sequence shown here is derived from an EMBL/GenBank/DDBJ whole genome shotgun (WGS) entry which is preliminary data.</text>
</comment>
<dbReference type="InterPro" id="IPR000719">
    <property type="entry name" value="Prot_kinase_dom"/>
</dbReference>
<organism evidence="9 10">
    <name type="scientific">Eruca vesicaria subsp. sativa</name>
    <name type="common">Garden rocket</name>
    <name type="synonym">Eruca sativa</name>
    <dbReference type="NCBI Taxonomy" id="29727"/>
    <lineage>
        <taxon>Eukaryota</taxon>
        <taxon>Viridiplantae</taxon>
        <taxon>Streptophyta</taxon>
        <taxon>Embryophyta</taxon>
        <taxon>Tracheophyta</taxon>
        <taxon>Spermatophyta</taxon>
        <taxon>Magnoliopsida</taxon>
        <taxon>eudicotyledons</taxon>
        <taxon>Gunneridae</taxon>
        <taxon>Pentapetalae</taxon>
        <taxon>rosids</taxon>
        <taxon>malvids</taxon>
        <taxon>Brassicales</taxon>
        <taxon>Brassicaceae</taxon>
        <taxon>Brassiceae</taxon>
        <taxon>Eruca</taxon>
    </lineage>
</organism>
<dbReference type="AlphaFoldDB" id="A0ABC8J6C6"/>
<evidence type="ECO:0000256" key="5">
    <source>
        <dbReference type="ARBA" id="ARBA00022840"/>
    </source>
</evidence>
<dbReference type="GO" id="GO:0005524">
    <property type="term" value="F:ATP binding"/>
    <property type="evidence" value="ECO:0007669"/>
    <property type="project" value="UniProtKB-UniRule"/>
</dbReference>
<sequence>MTAAASGQLNLEEPPPIRGSRSVDCFEKLEQIGEGTYGQVYMAKDIKTGEIVALKKIRMDNEREGFPITAIREIKILKKLHHENVIHLKEIVTSPGRDRDDQGKPDNNKYKGGIYMVFEYMDHDLTGLADRPGLRFTVPQIKCYMKQLLTGLHYCHVNQVLHRDIKGSNLLIDNEGNLKLADFGLARSYSHDHSGNLTNRVITLWYRYVCLQKFEVISLAFPESCIGCCLRPPELLLGATKYGPAIDMWSVGCIFAELLNGKPILPGKTEVSVSIFQFDVVSTYRILLQCLFPQNEQLNKIYELCGSPDENNWPGVTKMPWYNQMKSTRPLKRRVREVYRHFDRHALELLEKMLVLDPSQRISAKDALDAEYFWTDPLPCDPKSLPTYESSHEFQTKKKRQQMRHNEEAAKKQKLQHPPQQHTRLPPQQHGVGQSHAASHWPAGPNHPVNNGPPPQLPAGGHYYQKSRGGGAPGPNRYPPSGNQTGGYNSQSRGGYSSGSYPPQGRGASYGAGPRGPSGGYGTGPPNYSQGGGQYSGSGRGQNSMSGARNQQYGWQP</sequence>
<dbReference type="CDD" id="cd07840">
    <property type="entry name" value="STKc_CDK9_like"/>
    <property type="match status" value="1"/>
</dbReference>
<dbReference type="EMBL" id="CAKOAT010077266">
    <property type="protein sequence ID" value="CAH8313194.1"/>
    <property type="molecule type" value="Genomic_DNA"/>
</dbReference>
<feature type="region of interest" description="Disordered" evidence="7">
    <location>
        <begin position="1"/>
        <end position="20"/>
    </location>
</feature>